<comment type="caution">
    <text evidence="1">The sequence shown here is derived from an EMBL/GenBank/DDBJ whole genome shotgun (WGS) entry which is preliminary data.</text>
</comment>
<reference evidence="1 2" key="1">
    <citation type="submission" date="2019-01" db="EMBL/GenBank/DDBJ databases">
        <title>Draft Genome and Complete Hox-Cluster Characterization of the Sterlet Sturgeon (Acipenser ruthenus).</title>
        <authorList>
            <person name="Wei Q."/>
        </authorList>
    </citation>
    <scope>NUCLEOTIDE SEQUENCE [LARGE SCALE GENOMIC DNA]</scope>
    <source>
        <strain evidence="1">WHYD16114868_AA</strain>
        <tissue evidence="1">Blood</tissue>
    </source>
</reference>
<organism evidence="1 2">
    <name type="scientific">Acipenser ruthenus</name>
    <name type="common">Sterlet sturgeon</name>
    <dbReference type="NCBI Taxonomy" id="7906"/>
    <lineage>
        <taxon>Eukaryota</taxon>
        <taxon>Metazoa</taxon>
        <taxon>Chordata</taxon>
        <taxon>Craniata</taxon>
        <taxon>Vertebrata</taxon>
        <taxon>Euteleostomi</taxon>
        <taxon>Actinopterygii</taxon>
        <taxon>Chondrostei</taxon>
        <taxon>Acipenseriformes</taxon>
        <taxon>Acipenseridae</taxon>
        <taxon>Acipenser</taxon>
    </lineage>
</organism>
<evidence type="ECO:0000313" key="2">
    <source>
        <dbReference type="Proteomes" id="UP000289886"/>
    </source>
</evidence>
<gene>
    <name evidence="1" type="ORF">EOD39_5653</name>
</gene>
<sequence>MEKTLGVCLEANEKRMIVAFHCNSQDPLACRDPKVKEEMLNQVTAGTSSVLRVYGVTIVQEPIY</sequence>
<protein>
    <submittedName>
        <fullName evidence="1">Uncharacterized protein</fullName>
    </submittedName>
</protein>
<accession>A0A444TVZ6</accession>
<evidence type="ECO:0000313" key="1">
    <source>
        <dbReference type="EMBL" id="RXM27093.1"/>
    </source>
</evidence>
<dbReference type="AlphaFoldDB" id="A0A444TVZ6"/>
<name>A0A444TVZ6_ACIRT</name>
<dbReference type="Proteomes" id="UP000289886">
    <property type="component" value="Unassembled WGS sequence"/>
</dbReference>
<keyword evidence="2" id="KW-1185">Reference proteome</keyword>
<dbReference type="EMBL" id="SCEB01215897">
    <property type="protein sequence ID" value="RXM27093.1"/>
    <property type="molecule type" value="Genomic_DNA"/>
</dbReference>
<proteinExistence type="predicted"/>